<dbReference type="EMBL" id="BAAASK010000010">
    <property type="protein sequence ID" value="GAA2685900.1"/>
    <property type="molecule type" value="Genomic_DNA"/>
</dbReference>
<sequence length="84" mass="9063">MVNVVARGAASGVVSVIGPPASRRYKIHILVSRGREGVNGFVDTRRGRIAADENLDMVHVCAPRRYNSVSREEAAVTATAWFAP</sequence>
<comment type="caution">
    <text evidence="1">The sequence shown here is derived from an EMBL/GenBank/DDBJ whole genome shotgun (WGS) entry which is preliminary data.</text>
</comment>
<dbReference type="Proteomes" id="UP001499989">
    <property type="component" value="Unassembled WGS sequence"/>
</dbReference>
<proteinExistence type="predicted"/>
<evidence type="ECO:0000313" key="1">
    <source>
        <dbReference type="EMBL" id="GAA2685900.1"/>
    </source>
</evidence>
<organism evidence="1 2">
    <name type="scientific">Streptomyces violaceolatus</name>
    <dbReference type="NCBI Taxonomy" id="67378"/>
    <lineage>
        <taxon>Bacteria</taxon>
        <taxon>Bacillati</taxon>
        <taxon>Actinomycetota</taxon>
        <taxon>Actinomycetes</taxon>
        <taxon>Kitasatosporales</taxon>
        <taxon>Streptomycetaceae</taxon>
        <taxon>Streptomyces</taxon>
        <taxon>Streptomyces violaceoruber group</taxon>
    </lineage>
</organism>
<evidence type="ECO:0008006" key="3">
    <source>
        <dbReference type="Google" id="ProtNLM"/>
    </source>
</evidence>
<accession>A0ABN3SUL5</accession>
<evidence type="ECO:0000313" key="2">
    <source>
        <dbReference type="Proteomes" id="UP001499989"/>
    </source>
</evidence>
<keyword evidence="2" id="KW-1185">Reference proteome</keyword>
<reference evidence="1 2" key="1">
    <citation type="journal article" date="2019" name="Int. J. Syst. Evol. Microbiol.">
        <title>The Global Catalogue of Microorganisms (GCM) 10K type strain sequencing project: providing services to taxonomists for standard genome sequencing and annotation.</title>
        <authorList>
            <consortium name="The Broad Institute Genomics Platform"/>
            <consortium name="The Broad Institute Genome Sequencing Center for Infectious Disease"/>
            <person name="Wu L."/>
            <person name="Ma J."/>
        </authorList>
    </citation>
    <scope>NUCLEOTIDE SEQUENCE [LARGE SCALE GENOMIC DNA]</scope>
    <source>
        <strain evidence="1 2">JCM 4531</strain>
    </source>
</reference>
<gene>
    <name evidence="1" type="ORF">GCM10010310_38320</name>
</gene>
<protein>
    <recommendedName>
        <fullName evidence="3">Transposase</fullName>
    </recommendedName>
</protein>
<name>A0ABN3SUL5_9ACTN</name>